<organism evidence="2">
    <name type="scientific">bioreactor metagenome</name>
    <dbReference type="NCBI Taxonomy" id="1076179"/>
    <lineage>
        <taxon>unclassified sequences</taxon>
        <taxon>metagenomes</taxon>
        <taxon>ecological metagenomes</taxon>
    </lineage>
</organism>
<dbReference type="EMBL" id="VSSQ01001457">
    <property type="protein sequence ID" value="MPM08509.1"/>
    <property type="molecule type" value="Genomic_DNA"/>
</dbReference>
<protein>
    <submittedName>
        <fullName evidence="2">Uroporphyrinogen decarboxylase</fullName>
        <ecNumber evidence="2">4.1.1.37</ecNumber>
    </submittedName>
</protein>
<proteinExistence type="predicted"/>
<dbReference type="InterPro" id="IPR052024">
    <property type="entry name" value="Methanogen_methyltrans"/>
</dbReference>
<dbReference type="GO" id="GO:0004853">
    <property type="term" value="F:uroporphyrinogen decarboxylase activity"/>
    <property type="evidence" value="ECO:0007669"/>
    <property type="project" value="UniProtKB-EC"/>
</dbReference>
<accession>A0A644WXH8</accession>
<dbReference type="InterPro" id="IPR038071">
    <property type="entry name" value="UROD/MetE-like_sf"/>
</dbReference>
<name>A0A644WXH8_9ZZZZ</name>
<dbReference type="PANTHER" id="PTHR47099">
    <property type="entry name" value="METHYLCOBAMIDE:COM METHYLTRANSFERASE MTBA"/>
    <property type="match status" value="1"/>
</dbReference>
<dbReference type="Gene3D" id="3.20.20.210">
    <property type="match status" value="1"/>
</dbReference>
<reference evidence="2" key="1">
    <citation type="submission" date="2019-08" db="EMBL/GenBank/DDBJ databases">
        <authorList>
            <person name="Kucharzyk K."/>
            <person name="Murdoch R.W."/>
            <person name="Higgins S."/>
            <person name="Loffler F."/>
        </authorList>
    </citation>
    <scope>NUCLEOTIDE SEQUENCE</scope>
</reference>
<evidence type="ECO:0000313" key="2">
    <source>
        <dbReference type="EMBL" id="MPM08509.1"/>
    </source>
</evidence>
<dbReference type="AlphaFoldDB" id="A0A644WXH8"/>
<dbReference type="SUPFAM" id="SSF51726">
    <property type="entry name" value="UROD/MetE-like"/>
    <property type="match status" value="1"/>
</dbReference>
<sequence length="375" mass="42318">MNPSRKRVLDAMNLIKPDRIPVMSQFSIGCMMNQLSPSSPSKFWYDEETFSKGLVVLCEKFKFDGILVSLHGHSPNWQSSILSKSILENGDELLEFEERTELHSLNDLPLVKYKNKREKLNIDDIDVSNCIPLQLDYIPVSQDLYFHLDQNNLFGIYKRIYNLTDGKYSIHGEITSPFDYLLDLLGYEQGLISLILSPDKCKEILSRFTESIMKLADKMCDCEIDAVKISSPFAGMGFISPEHYSEFVLPYESQIIEVIKSKGKHVYIHTCGHIDDRLELMQSSGASGLECLDPPPVGNVDLADAFNRIGDKMFIKGNIDSVNTLLYGDDNKAREDILKIIDVGKSYPGFILSTACSIAPKVHSERILLLSDLIS</sequence>
<evidence type="ECO:0000259" key="1">
    <source>
        <dbReference type="Pfam" id="PF01208"/>
    </source>
</evidence>
<dbReference type="PROSITE" id="PS51257">
    <property type="entry name" value="PROKAR_LIPOPROTEIN"/>
    <property type="match status" value="1"/>
</dbReference>
<dbReference type="InterPro" id="IPR000257">
    <property type="entry name" value="Uroporphyrinogen_deCOase"/>
</dbReference>
<comment type="caution">
    <text evidence="2">The sequence shown here is derived from an EMBL/GenBank/DDBJ whole genome shotgun (WGS) entry which is preliminary data.</text>
</comment>
<dbReference type="GO" id="GO:0006779">
    <property type="term" value="P:porphyrin-containing compound biosynthetic process"/>
    <property type="evidence" value="ECO:0007669"/>
    <property type="project" value="InterPro"/>
</dbReference>
<feature type="domain" description="Uroporphyrinogen decarboxylase (URO-D)" evidence="1">
    <location>
        <begin position="164"/>
        <end position="372"/>
    </location>
</feature>
<dbReference type="EC" id="4.1.1.37" evidence="2"/>
<dbReference type="PANTHER" id="PTHR47099:SF1">
    <property type="entry name" value="METHYLCOBAMIDE:COM METHYLTRANSFERASE MTBA"/>
    <property type="match status" value="1"/>
</dbReference>
<dbReference type="Pfam" id="PF01208">
    <property type="entry name" value="URO-D"/>
    <property type="match status" value="1"/>
</dbReference>
<keyword evidence="2" id="KW-0456">Lyase</keyword>
<gene>
    <name evidence="2" type="primary">hemE_11</name>
    <name evidence="2" type="ORF">SDC9_54821</name>
</gene>